<dbReference type="InterPro" id="IPR001647">
    <property type="entry name" value="HTH_TetR"/>
</dbReference>
<dbReference type="RefSeq" id="WP_085476477.1">
    <property type="nucleotide sequence ID" value="NZ_FXBM01000002.1"/>
</dbReference>
<evidence type="ECO:0000256" key="1">
    <source>
        <dbReference type="ARBA" id="ARBA00023015"/>
    </source>
</evidence>
<evidence type="ECO:0000313" key="7">
    <source>
        <dbReference type="Proteomes" id="UP000193711"/>
    </source>
</evidence>
<dbReference type="Pfam" id="PF16859">
    <property type="entry name" value="TetR_C_11"/>
    <property type="match status" value="1"/>
</dbReference>
<organism evidence="6 7">
    <name type="scientific">Rathayibacter oskolensis</name>
    <dbReference type="NCBI Taxonomy" id="1891671"/>
    <lineage>
        <taxon>Bacteria</taxon>
        <taxon>Bacillati</taxon>
        <taxon>Actinomycetota</taxon>
        <taxon>Actinomycetes</taxon>
        <taxon>Micrococcales</taxon>
        <taxon>Microbacteriaceae</taxon>
        <taxon>Rathayibacter</taxon>
    </lineage>
</organism>
<dbReference type="Pfam" id="PF00440">
    <property type="entry name" value="TetR_N"/>
    <property type="match status" value="1"/>
</dbReference>
<keyword evidence="1" id="KW-0805">Transcription regulation</keyword>
<dbReference type="PANTHER" id="PTHR30055:SF148">
    <property type="entry name" value="TETR-FAMILY TRANSCRIPTIONAL REGULATOR"/>
    <property type="match status" value="1"/>
</dbReference>
<dbReference type="STRING" id="1891671.SAMN06295885_2011"/>
<reference evidence="7" key="1">
    <citation type="submission" date="2017-04" db="EMBL/GenBank/DDBJ databases">
        <authorList>
            <person name="Varghese N."/>
            <person name="Submissions S."/>
        </authorList>
    </citation>
    <scope>NUCLEOTIDE SEQUENCE [LARGE SCALE GENOMIC DNA]</scope>
    <source>
        <strain evidence="7">VKM Ac-2121</strain>
    </source>
</reference>
<dbReference type="SUPFAM" id="SSF46689">
    <property type="entry name" value="Homeodomain-like"/>
    <property type="match status" value="1"/>
</dbReference>
<proteinExistence type="predicted"/>
<evidence type="ECO:0000256" key="3">
    <source>
        <dbReference type="ARBA" id="ARBA00023163"/>
    </source>
</evidence>
<dbReference type="OrthoDB" id="9796019at2"/>
<dbReference type="InterPro" id="IPR050109">
    <property type="entry name" value="HTH-type_TetR-like_transc_reg"/>
</dbReference>
<dbReference type="Gene3D" id="1.10.10.60">
    <property type="entry name" value="Homeodomain-like"/>
    <property type="match status" value="1"/>
</dbReference>
<keyword evidence="3" id="KW-0804">Transcription</keyword>
<dbReference type="SUPFAM" id="SSF48498">
    <property type="entry name" value="Tetracyclin repressor-like, C-terminal domain"/>
    <property type="match status" value="1"/>
</dbReference>
<dbReference type="InterPro" id="IPR009057">
    <property type="entry name" value="Homeodomain-like_sf"/>
</dbReference>
<feature type="domain" description="HTH tetR-type" evidence="4">
    <location>
        <begin position="22"/>
        <end position="50"/>
    </location>
</feature>
<accession>A0A1X7NXA4</accession>
<dbReference type="Gene3D" id="1.10.357.10">
    <property type="entry name" value="Tetracycline Repressor, domain 2"/>
    <property type="match status" value="1"/>
</dbReference>
<dbReference type="GO" id="GO:0003700">
    <property type="term" value="F:DNA-binding transcription factor activity"/>
    <property type="evidence" value="ECO:0007669"/>
    <property type="project" value="TreeGrafter"/>
</dbReference>
<keyword evidence="2" id="KW-0238">DNA-binding</keyword>
<gene>
    <name evidence="6" type="ORF">SAMN06295885_2011</name>
</gene>
<keyword evidence="7" id="KW-1185">Reference proteome</keyword>
<dbReference type="AlphaFoldDB" id="A0A1X7NXA4"/>
<dbReference type="PANTHER" id="PTHR30055">
    <property type="entry name" value="HTH-TYPE TRANSCRIPTIONAL REGULATOR RUTR"/>
    <property type="match status" value="1"/>
</dbReference>
<evidence type="ECO:0000259" key="4">
    <source>
        <dbReference type="Pfam" id="PF00440"/>
    </source>
</evidence>
<dbReference type="GO" id="GO:0000976">
    <property type="term" value="F:transcription cis-regulatory region binding"/>
    <property type="evidence" value="ECO:0007669"/>
    <property type="project" value="TreeGrafter"/>
</dbReference>
<dbReference type="EMBL" id="FXBM01000002">
    <property type="protein sequence ID" value="SMH42555.1"/>
    <property type="molecule type" value="Genomic_DNA"/>
</dbReference>
<dbReference type="InterPro" id="IPR011075">
    <property type="entry name" value="TetR_C"/>
</dbReference>
<evidence type="ECO:0000313" key="6">
    <source>
        <dbReference type="EMBL" id="SMH42555.1"/>
    </source>
</evidence>
<protein>
    <submittedName>
        <fullName evidence="6">Transcriptional regulator, TetR family</fullName>
    </submittedName>
</protein>
<dbReference type="InterPro" id="IPR036271">
    <property type="entry name" value="Tet_transcr_reg_TetR-rel_C_sf"/>
</dbReference>
<evidence type="ECO:0000256" key="2">
    <source>
        <dbReference type="ARBA" id="ARBA00023125"/>
    </source>
</evidence>
<sequence>MARLRTRTLVHTAALALAESGALSMEGIAARAGVSKQTLYRTWPSTGAILFDALLAHSLDADGRVVVPDTGDLAADLELLLVETIAELTDPTREALLRSLTAAIQTDAALAEQYRELLLTPQLAAVAERLRRGGVAEADEAAELLLGAVLHRWLLRSRPFEPGWPAAHVRRVLRAL</sequence>
<evidence type="ECO:0000259" key="5">
    <source>
        <dbReference type="Pfam" id="PF16859"/>
    </source>
</evidence>
<feature type="domain" description="Tetracyclin repressor-like C-terminal" evidence="5">
    <location>
        <begin position="67"/>
        <end position="172"/>
    </location>
</feature>
<name>A0A1X7NXA4_9MICO</name>
<dbReference type="Proteomes" id="UP000193711">
    <property type="component" value="Unassembled WGS sequence"/>
</dbReference>